<sequence>MPLFFSRVRICTLTSLDMFTSRLQNADKKWDSICRIPYSTPGRWVQVLDLACLPKFEAFVIDSLLTQLFPLLPFLTRLSINPTMSMSRRALAALALRDGCQNLRVLEGISYDPSFNSSITTSNDPLVQLLHSCPNLEQLEMFGLGLDPADIDSTSDAESGMQTICNLSLHLGQLHTLALLSMPSSSLLWALINTSLPSLRKVTVTPYDDIPYPISLVSRFIQVHGLLLHSLSFFTPKLWPTLLHTSPSTIFHSAPNLRHLSLECPLPMLTVPHDSDSSSPSLCLKILSIPRPNSDSWRILERLLPHLPHLVAVRVRDVRWLRRGMTPRAQEAGVQGEMRGWRRRLARRGINLLDGDWKETD</sequence>
<accession>F8P087</accession>
<reference evidence="1" key="1">
    <citation type="submission" date="2011-04" db="EMBL/GenBank/DDBJ databases">
        <title>Evolution of plant cell wall degrading machinery underlies the functional diversity of forest fungi.</title>
        <authorList>
            <consortium name="US DOE Joint Genome Institute (JGI-PGF)"/>
            <person name="Eastwood D.C."/>
            <person name="Floudas D."/>
            <person name="Binder M."/>
            <person name="Majcherczyk A."/>
            <person name="Schneider P."/>
            <person name="Aerts A."/>
            <person name="Asiegbu F.O."/>
            <person name="Baker S.E."/>
            <person name="Barry K."/>
            <person name="Bendiksby M."/>
            <person name="Blumentritt M."/>
            <person name="Coutinho P.M."/>
            <person name="Cullen D."/>
            <person name="Cullen D."/>
            <person name="Gathman A."/>
            <person name="Goodell B."/>
            <person name="Henrissat B."/>
            <person name="Ihrmark K."/>
            <person name="Kauserud H."/>
            <person name="Kohler A."/>
            <person name="LaButti K."/>
            <person name="Lapidus A."/>
            <person name="Lavin J.L."/>
            <person name="Lee Y.-H."/>
            <person name="Lindquist E."/>
            <person name="Lilly W."/>
            <person name="Lucas S."/>
            <person name="Morin E."/>
            <person name="Murat C."/>
            <person name="Oguiza J.A."/>
            <person name="Park J."/>
            <person name="Pisabarro A.G."/>
            <person name="Riley R."/>
            <person name="Rosling A."/>
            <person name="Salamov A."/>
            <person name="Schmidt O."/>
            <person name="Schmutz J."/>
            <person name="Skrede I."/>
            <person name="Stenlid J."/>
            <person name="Wiebenga A."/>
            <person name="Xie X."/>
            <person name="Kues U."/>
            <person name="Hibbett D.S."/>
            <person name="Hoffmeister D."/>
            <person name="Hogberg N."/>
            <person name="Martin F."/>
            <person name="Grigoriev I.V."/>
            <person name="Watkinson S.C."/>
        </authorList>
    </citation>
    <scope>NUCLEOTIDE SEQUENCE</scope>
    <source>
        <strain evidence="1">S7.9</strain>
    </source>
</reference>
<dbReference type="Proteomes" id="UP000008064">
    <property type="component" value="Unassembled WGS sequence"/>
</dbReference>
<dbReference type="OrthoDB" id="2595178at2759"/>
<dbReference type="InterPro" id="IPR032675">
    <property type="entry name" value="LRR_dom_sf"/>
</dbReference>
<dbReference type="HOGENOM" id="CLU_035065_0_0_1"/>
<protein>
    <recommendedName>
        <fullName evidence="2">F-box domain-containing protein</fullName>
    </recommendedName>
</protein>
<dbReference type="GeneID" id="18809526"/>
<gene>
    <name evidence="1" type="ORF">SERLADRAFT_356432</name>
</gene>
<dbReference type="KEGG" id="sla:SERLADRAFT_356432"/>
<proteinExistence type="predicted"/>
<name>F8P087_SERL9</name>
<dbReference type="EMBL" id="GL945435">
    <property type="protein sequence ID" value="EGO23460.1"/>
    <property type="molecule type" value="Genomic_DNA"/>
</dbReference>
<organism>
    <name type="scientific">Serpula lacrymans var. lacrymans (strain S7.9)</name>
    <name type="common">Dry rot fungus</name>
    <dbReference type="NCBI Taxonomy" id="578457"/>
    <lineage>
        <taxon>Eukaryota</taxon>
        <taxon>Fungi</taxon>
        <taxon>Dikarya</taxon>
        <taxon>Basidiomycota</taxon>
        <taxon>Agaricomycotina</taxon>
        <taxon>Agaricomycetes</taxon>
        <taxon>Agaricomycetidae</taxon>
        <taxon>Boletales</taxon>
        <taxon>Coniophorineae</taxon>
        <taxon>Serpulaceae</taxon>
        <taxon>Serpula</taxon>
    </lineage>
</organism>
<evidence type="ECO:0008006" key="2">
    <source>
        <dbReference type="Google" id="ProtNLM"/>
    </source>
</evidence>
<dbReference type="AlphaFoldDB" id="F8P087"/>
<dbReference type="RefSeq" id="XP_007319222.1">
    <property type="nucleotide sequence ID" value="XM_007319160.1"/>
</dbReference>
<evidence type="ECO:0000313" key="1">
    <source>
        <dbReference type="EMBL" id="EGO23460.1"/>
    </source>
</evidence>
<dbReference type="Gene3D" id="3.80.10.10">
    <property type="entry name" value="Ribonuclease Inhibitor"/>
    <property type="match status" value="1"/>
</dbReference>